<evidence type="ECO:0000313" key="1">
    <source>
        <dbReference type="EMBL" id="KAH7953283.1"/>
    </source>
</evidence>
<reference evidence="1" key="1">
    <citation type="submission" date="2020-05" db="EMBL/GenBank/DDBJ databases">
        <title>Large-scale comparative analyses of tick genomes elucidate their genetic diversity and vector capacities.</title>
        <authorList>
            <person name="Jia N."/>
            <person name="Wang J."/>
            <person name="Shi W."/>
            <person name="Du L."/>
            <person name="Sun Y."/>
            <person name="Zhan W."/>
            <person name="Jiang J."/>
            <person name="Wang Q."/>
            <person name="Zhang B."/>
            <person name="Ji P."/>
            <person name="Sakyi L.B."/>
            <person name="Cui X."/>
            <person name="Yuan T."/>
            <person name="Jiang B."/>
            <person name="Yang W."/>
            <person name="Lam T.T.-Y."/>
            <person name="Chang Q."/>
            <person name="Ding S."/>
            <person name="Wang X."/>
            <person name="Zhu J."/>
            <person name="Ruan X."/>
            <person name="Zhao L."/>
            <person name="Wei J."/>
            <person name="Que T."/>
            <person name="Du C."/>
            <person name="Cheng J."/>
            <person name="Dai P."/>
            <person name="Han X."/>
            <person name="Huang E."/>
            <person name="Gao Y."/>
            <person name="Liu J."/>
            <person name="Shao H."/>
            <person name="Ye R."/>
            <person name="Li L."/>
            <person name="Wei W."/>
            <person name="Wang X."/>
            <person name="Wang C."/>
            <person name="Yang T."/>
            <person name="Huo Q."/>
            <person name="Li W."/>
            <person name="Guo W."/>
            <person name="Chen H."/>
            <person name="Zhou L."/>
            <person name="Ni X."/>
            <person name="Tian J."/>
            <person name="Zhou Y."/>
            <person name="Sheng Y."/>
            <person name="Liu T."/>
            <person name="Pan Y."/>
            <person name="Xia L."/>
            <person name="Li J."/>
            <person name="Zhao F."/>
            <person name="Cao W."/>
        </authorList>
    </citation>
    <scope>NUCLEOTIDE SEQUENCE</scope>
    <source>
        <strain evidence="1">Dsil-2018</strain>
    </source>
</reference>
<organism evidence="1 2">
    <name type="scientific">Dermacentor silvarum</name>
    <name type="common">Tick</name>
    <dbReference type="NCBI Taxonomy" id="543639"/>
    <lineage>
        <taxon>Eukaryota</taxon>
        <taxon>Metazoa</taxon>
        <taxon>Ecdysozoa</taxon>
        <taxon>Arthropoda</taxon>
        <taxon>Chelicerata</taxon>
        <taxon>Arachnida</taxon>
        <taxon>Acari</taxon>
        <taxon>Parasitiformes</taxon>
        <taxon>Ixodida</taxon>
        <taxon>Ixodoidea</taxon>
        <taxon>Ixodidae</taxon>
        <taxon>Rhipicephalinae</taxon>
        <taxon>Dermacentor</taxon>
    </lineage>
</organism>
<name>A0ACB8CVN8_DERSI</name>
<accession>A0ACB8CVN8</accession>
<protein>
    <submittedName>
        <fullName evidence="1">Uncharacterized protein</fullName>
    </submittedName>
</protein>
<proteinExistence type="predicted"/>
<sequence length="173" mass="19854">MAMFEMRLRLPNRTGQREACPRLYTTESRHPRRYVLLALCCMVFLQGFVANGLVYMVLPTLERRFELKSLEAGTIVAMYHLASCISAPLVTLVAARRSKPFYLAMSAVVIGIGTMVIVLPHFMTPHYMYGRRFHETLFYRLRLHQHERSAVYISRGTMTMGRSSGRPTVFDDG</sequence>
<gene>
    <name evidence="1" type="ORF">HPB49_006913</name>
</gene>
<dbReference type="EMBL" id="CM023473">
    <property type="protein sequence ID" value="KAH7953283.1"/>
    <property type="molecule type" value="Genomic_DNA"/>
</dbReference>
<comment type="caution">
    <text evidence="1">The sequence shown here is derived from an EMBL/GenBank/DDBJ whole genome shotgun (WGS) entry which is preliminary data.</text>
</comment>
<evidence type="ECO:0000313" key="2">
    <source>
        <dbReference type="Proteomes" id="UP000821865"/>
    </source>
</evidence>
<keyword evidence="2" id="KW-1185">Reference proteome</keyword>
<dbReference type="Proteomes" id="UP000821865">
    <property type="component" value="Chromosome 4"/>
</dbReference>